<name>A0A7Y3VXR4_9FLAO</name>
<comment type="caution">
    <text evidence="2">The sequence shown here is derived from an EMBL/GenBank/DDBJ whole genome shotgun (WGS) entry which is preliminary data.</text>
</comment>
<dbReference type="AlphaFoldDB" id="A0A7Y3VXR4"/>
<evidence type="ECO:0000313" key="2">
    <source>
        <dbReference type="EMBL" id="NNT70924.1"/>
    </source>
</evidence>
<dbReference type="RefSeq" id="WP_171221126.1">
    <property type="nucleotide sequence ID" value="NZ_CP121446.1"/>
</dbReference>
<sequence>MLKDLRKYNNLGTPSYYYYLLDTIKKSNNFDWKINDIRQLTYNKMFDNRSIFDGCIPLALHIEILILKNDFVSVNDKILDSLNSHKQMIDKFNEFLFLTLKNDEELFNIFNSEHLNYDIIYKSLQISNSAFGFKFSSFKQLLLDFEIIQRHPTLELNTYIVNNRYKKLFDKTVLPEIRKRKIGVDALEKQMQQQQIYGEEAELYVLNFEKKRLNNKEVNWIAEYVANEGYDIASFNNHYDTEYNRFIEVKSYQGKTPYFYWSRNEFQVAKYKHENYWIYLVNRDSINDKNYIPVMIQNPFTNILDSDKWTKETDKLKITANFNI</sequence>
<keyword evidence="3" id="KW-1185">Reference proteome</keyword>
<dbReference type="EMBL" id="JABEVX010000001">
    <property type="protein sequence ID" value="NNT70924.1"/>
    <property type="molecule type" value="Genomic_DNA"/>
</dbReference>
<dbReference type="Pfam" id="PF13020">
    <property type="entry name" value="NOV_C"/>
    <property type="match status" value="1"/>
</dbReference>
<protein>
    <submittedName>
        <fullName evidence="2">DUF3883 domain-containing protein</fullName>
    </submittedName>
</protein>
<feature type="domain" description="Protein NO VEIN C-terminal" evidence="1">
    <location>
        <begin position="201"/>
        <end position="285"/>
    </location>
</feature>
<evidence type="ECO:0000313" key="3">
    <source>
        <dbReference type="Proteomes" id="UP000536509"/>
    </source>
</evidence>
<gene>
    <name evidence="2" type="ORF">HKT18_01730</name>
</gene>
<organism evidence="2 3">
    <name type="scientific">Flavobacterium rivulicola</name>
    <dbReference type="NCBI Taxonomy" id="2732161"/>
    <lineage>
        <taxon>Bacteria</taxon>
        <taxon>Pseudomonadati</taxon>
        <taxon>Bacteroidota</taxon>
        <taxon>Flavobacteriia</taxon>
        <taxon>Flavobacteriales</taxon>
        <taxon>Flavobacteriaceae</taxon>
        <taxon>Flavobacterium</taxon>
    </lineage>
</organism>
<reference evidence="2 3" key="1">
    <citation type="submission" date="2020-05" db="EMBL/GenBank/DDBJ databases">
        <title>Draft genome of Flavobacterium sp. IMCC34852.</title>
        <authorList>
            <person name="Song J."/>
            <person name="Cho J.-C."/>
        </authorList>
    </citation>
    <scope>NUCLEOTIDE SEQUENCE [LARGE SCALE GENOMIC DNA]</scope>
    <source>
        <strain evidence="2 3">IMCC34852</strain>
    </source>
</reference>
<dbReference type="InterPro" id="IPR024975">
    <property type="entry name" value="NOV_C"/>
</dbReference>
<dbReference type="Proteomes" id="UP000536509">
    <property type="component" value="Unassembled WGS sequence"/>
</dbReference>
<evidence type="ECO:0000259" key="1">
    <source>
        <dbReference type="Pfam" id="PF13020"/>
    </source>
</evidence>
<proteinExistence type="predicted"/>
<accession>A0A7Y3VXR4</accession>